<evidence type="ECO:0000256" key="14">
    <source>
        <dbReference type="ARBA" id="ARBA00026218"/>
    </source>
</evidence>
<evidence type="ECO:0000256" key="6">
    <source>
        <dbReference type="ARBA" id="ARBA00022801"/>
    </source>
</evidence>
<dbReference type="PROSITE" id="PS00893">
    <property type="entry name" value="NUDIX_BOX"/>
    <property type="match status" value="1"/>
</dbReference>
<evidence type="ECO:0000256" key="21">
    <source>
        <dbReference type="ARBA" id="ARBA00048894"/>
    </source>
</evidence>
<evidence type="ECO:0000256" key="17">
    <source>
        <dbReference type="ARBA" id="ARBA00030682"/>
    </source>
</evidence>
<evidence type="ECO:0000256" key="16">
    <source>
        <dbReference type="ARBA" id="ARBA00030634"/>
    </source>
</evidence>
<evidence type="ECO:0000256" key="2">
    <source>
        <dbReference type="ARBA" id="ARBA00004123"/>
    </source>
</evidence>
<evidence type="ECO:0000313" key="26">
    <source>
        <dbReference type="Proteomes" id="UP000310158"/>
    </source>
</evidence>
<dbReference type="Gene3D" id="3.90.79.10">
    <property type="entry name" value="Nucleoside Triphosphate Pyrophosphohydrolase"/>
    <property type="match status" value="1"/>
</dbReference>
<dbReference type="InterPro" id="IPR003563">
    <property type="entry name" value="8ODP"/>
</dbReference>
<comment type="catalytic activity">
    <reaction evidence="9">
        <text>8-oxo-dATP + H2O = 8-oxo-dAMP + diphosphate + H(+)</text>
        <dbReference type="Rhea" id="RHEA:65396"/>
        <dbReference type="ChEBI" id="CHEBI:15377"/>
        <dbReference type="ChEBI" id="CHEBI:15378"/>
        <dbReference type="ChEBI" id="CHEBI:33019"/>
        <dbReference type="ChEBI" id="CHEBI:71361"/>
        <dbReference type="ChEBI" id="CHEBI:172871"/>
    </reaction>
    <physiologicalReaction direction="left-to-right" evidence="9">
        <dbReference type="Rhea" id="RHEA:65397"/>
    </physiologicalReaction>
</comment>
<name>A0A4S4LS72_9AGAM</name>
<comment type="catalytic activity">
    <reaction evidence="21">
        <text>O(6)-methyl-dGTP + H2O = O(6)-methyl-dGMP + diphosphate + H(+)</text>
        <dbReference type="Rhea" id="RHEA:67600"/>
        <dbReference type="ChEBI" id="CHEBI:15377"/>
        <dbReference type="ChEBI" id="CHEBI:15378"/>
        <dbReference type="ChEBI" id="CHEBI:33019"/>
        <dbReference type="ChEBI" id="CHEBI:169974"/>
        <dbReference type="ChEBI" id="CHEBI:169975"/>
    </reaction>
    <physiologicalReaction direction="left-to-right" evidence="21">
        <dbReference type="Rhea" id="RHEA:67601"/>
    </physiologicalReaction>
</comment>
<comment type="caution">
    <text evidence="25">The sequence shown here is derived from an EMBL/GenBank/DDBJ whole genome shotgun (WGS) entry which is preliminary data.</text>
</comment>
<comment type="catalytic activity">
    <reaction evidence="12">
        <text>2-oxo-ATP + H2O = 2-oxo-AMP + diphosphate + H(+)</text>
        <dbReference type="Rhea" id="RHEA:67392"/>
        <dbReference type="ChEBI" id="CHEBI:15377"/>
        <dbReference type="ChEBI" id="CHEBI:15378"/>
        <dbReference type="ChEBI" id="CHEBI:33019"/>
        <dbReference type="ChEBI" id="CHEBI:71395"/>
        <dbReference type="ChEBI" id="CHEBI:172878"/>
    </reaction>
    <physiologicalReaction direction="left-to-right" evidence="12">
        <dbReference type="Rhea" id="RHEA:67393"/>
    </physiologicalReaction>
</comment>
<keyword evidence="7" id="KW-0460">Magnesium</keyword>
<dbReference type="EC" id="3.6.1.56" evidence="13"/>
<evidence type="ECO:0000256" key="4">
    <source>
        <dbReference type="ARBA" id="ARBA00011245"/>
    </source>
</evidence>
<evidence type="ECO:0000256" key="19">
    <source>
        <dbReference type="ARBA" id="ARBA00032071"/>
    </source>
</evidence>
<dbReference type="PANTHER" id="PTHR43758:SF2">
    <property type="entry name" value="OXIDIZED PURINE NUCLEOSIDE TRIPHOSPHATE HYDROLASE"/>
    <property type="match status" value="1"/>
</dbReference>
<evidence type="ECO:0000256" key="23">
    <source>
        <dbReference type="ARBA" id="ARBA00053094"/>
    </source>
</evidence>
<feature type="domain" description="Nudix hydrolase" evidence="24">
    <location>
        <begin position="30"/>
        <end position="211"/>
    </location>
</feature>
<evidence type="ECO:0000313" key="25">
    <source>
        <dbReference type="EMBL" id="THH15256.1"/>
    </source>
</evidence>
<evidence type="ECO:0000256" key="10">
    <source>
        <dbReference type="ARBA" id="ARBA00024459"/>
    </source>
</evidence>
<comment type="catalytic activity">
    <reaction evidence="22">
        <text>N(6)-methyl-dATP + H2O = N(6)-methyl-dAMP + diphosphate + H(+)</text>
        <dbReference type="Rhea" id="RHEA:67604"/>
        <dbReference type="ChEBI" id="CHEBI:15377"/>
        <dbReference type="ChEBI" id="CHEBI:15378"/>
        <dbReference type="ChEBI" id="CHEBI:33019"/>
        <dbReference type="ChEBI" id="CHEBI:169976"/>
        <dbReference type="ChEBI" id="CHEBI:172872"/>
    </reaction>
    <physiologicalReaction direction="left-to-right" evidence="22">
        <dbReference type="Rhea" id="RHEA:67605"/>
    </physiologicalReaction>
</comment>
<dbReference type="Pfam" id="PF00293">
    <property type="entry name" value="NUDIX"/>
    <property type="match status" value="1"/>
</dbReference>
<comment type="similarity">
    <text evidence="3">Belongs to the Nudix hydrolase family.</text>
</comment>
<dbReference type="PANTHER" id="PTHR43758">
    <property type="entry name" value="7,8-DIHYDRO-8-OXOGUANINE TRIPHOSPHATASE"/>
    <property type="match status" value="1"/>
</dbReference>
<dbReference type="EMBL" id="SGPL01000220">
    <property type="protein sequence ID" value="THH15256.1"/>
    <property type="molecule type" value="Genomic_DNA"/>
</dbReference>
<reference evidence="25 26" key="1">
    <citation type="submission" date="2019-02" db="EMBL/GenBank/DDBJ databases">
        <title>Genome sequencing of the rare red list fungi Bondarzewia mesenterica.</title>
        <authorList>
            <person name="Buettner E."/>
            <person name="Kellner H."/>
        </authorList>
    </citation>
    <scope>NUCLEOTIDE SEQUENCE [LARGE SCALE GENOMIC DNA]</scope>
    <source>
        <strain evidence="25 26">DSM 108281</strain>
    </source>
</reference>
<dbReference type="GO" id="GO:0005634">
    <property type="term" value="C:nucleus"/>
    <property type="evidence" value="ECO:0007669"/>
    <property type="project" value="UniProtKB-SubCell"/>
</dbReference>
<keyword evidence="8" id="KW-0539">Nucleus</keyword>
<keyword evidence="5" id="KW-0479">Metal-binding</keyword>
<evidence type="ECO:0000256" key="3">
    <source>
        <dbReference type="ARBA" id="ARBA00005582"/>
    </source>
</evidence>
<dbReference type="InterPro" id="IPR015797">
    <property type="entry name" value="NUDIX_hydrolase-like_dom_sf"/>
</dbReference>
<evidence type="ECO:0000256" key="13">
    <source>
        <dbReference type="ARBA" id="ARBA00026103"/>
    </source>
</evidence>
<dbReference type="CDD" id="cd03427">
    <property type="entry name" value="NUDIX_MTH1_Nudt1"/>
    <property type="match status" value="1"/>
</dbReference>
<evidence type="ECO:0000256" key="20">
    <source>
        <dbReference type="ARBA" id="ARBA00048002"/>
    </source>
</evidence>
<dbReference type="GO" id="GO:0005737">
    <property type="term" value="C:cytoplasm"/>
    <property type="evidence" value="ECO:0007669"/>
    <property type="project" value="TreeGrafter"/>
</dbReference>
<keyword evidence="6" id="KW-0378">Hydrolase</keyword>
<evidence type="ECO:0000256" key="8">
    <source>
        <dbReference type="ARBA" id="ARBA00023242"/>
    </source>
</evidence>
<comment type="catalytic activity">
    <reaction evidence="11">
        <text>8-oxo-dGTP + H2O = 8-oxo-dGMP + diphosphate + H(+)</text>
        <dbReference type="Rhea" id="RHEA:31575"/>
        <dbReference type="ChEBI" id="CHEBI:15377"/>
        <dbReference type="ChEBI" id="CHEBI:15378"/>
        <dbReference type="ChEBI" id="CHEBI:33019"/>
        <dbReference type="ChEBI" id="CHEBI:63224"/>
        <dbReference type="ChEBI" id="CHEBI:77896"/>
    </reaction>
    <physiologicalReaction direction="left-to-right" evidence="11">
        <dbReference type="Rhea" id="RHEA:31576"/>
    </physiologicalReaction>
</comment>
<dbReference type="GO" id="GO:0042262">
    <property type="term" value="P:DNA protection"/>
    <property type="evidence" value="ECO:0007669"/>
    <property type="project" value="InterPro"/>
</dbReference>
<comment type="catalytic activity">
    <reaction evidence="20">
        <text>N(6)-methyl-ATP + H2O = N(6)-methyl-AMP + diphosphate + H(+)</text>
        <dbReference type="Rhea" id="RHEA:67608"/>
        <dbReference type="ChEBI" id="CHEBI:15377"/>
        <dbReference type="ChEBI" id="CHEBI:15378"/>
        <dbReference type="ChEBI" id="CHEBI:33019"/>
        <dbReference type="ChEBI" id="CHEBI:144842"/>
        <dbReference type="ChEBI" id="CHEBI:172873"/>
    </reaction>
    <physiologicalReaction direction="left-to-right" evidence="20">
        <dbReference type="Rhea" id="RHEA:67609"/>
    </physiologicalReaction>
</comment>
<comment type="subcellular location">
    <subcellularLocation>
        <location evidence="2">Nucleus</location>
    </subcellularLocation>
</comment>
<dbReference type="GO" id="GO:0046872">
    <property type="term" value="F:metal ion binding"/>
    <property type="evidence" value="ECO:0007669"/>
    <property type="project" value="UniProtKB-KW"/>
</dbReference>
<evidence type="ECO:0000259" key="24">
    <source>
        <dbReference type="PROSITE" id="PS51462"/>
    </source>
</evidence>
<dbReference type="OrthoDB" id="447842at2759"/>
<comment type="subunit">
    <text evidence="4">Monomer.</text>
</comment>
<evidence type="ECO:0000256" key="22">
    <source>
        <dbReference type="ARBA" id="ARBA00049032"/>
    </source>
</evidence>
<evidence type="ECO:0000256" key="18">
    <source>
        <dbReference type="ARBA" id="ARBA00031927"/>
    </source>
</evidence>
<dbReference type="GO" id="GO:0008413">
    <property type="term" value="F:8-oxo-7,8-dihydroguanosine triphosphate pyrophosphatase activity"/>
    <property type="evidence" value="ECO:0007669"/>
    <property type="project" value="InterPro"/>
</dbReference>
<proteinExistence type="inferred from homology"/>
<evidence type="ECO:0000256" key="1">
    <source>
        <dbReference type="ARBA" id="ARBA00001946"/>
    </source>
</evidence>
<dbReference type="PROSITE" id="PS51462">
    <property type="entry name" value="NUDIX"/>
    <property type="match status" value="1"/>
</dbReference>
<gene>
    <name evidence="25" type="ORF">EW146_g5192</name>
</gene>
<organism evidence="25 26">
    <name type="scientific">Bondarzewia mesenterica</name>
    <dbReference type="NCBI Taxonomy" id="1095465"/>
    <lineage>
        <taxon>Eukaryota</taxon>
        <taxon>Fungi</taxon>
        <taxon>Dikarya</taxon>
        <taxon>Basidiomycota</taxon>
        <taxon>Agaricomycotina</taxon>
        <taxon>Agaricomycetes</taxon>
        <taxon>Russulales</taxon>
        <taxon>Bondarzewiaceae</taxon>
        <taxon>Bondarzewia</taxon>
    </lineage>
</organism>
<comment type="cofactor">
    <cofactor evidence="1">
        <name>Mg(2+)</name>
        <dbReference type="ChEBI" id="CHEBI:18420"/>
    </cofactor>
</comment>
<comment type="catalytic activity">
    <reaction evidence="10">
        <text>2-oxo-dATP + H2O = 2-oxo-dAMP + diphosphate + H(+)</text>
        <dbReference type="Rhea" id="RHEA:31583"/>
        <dbReference type="ChEBI" id="CHEBI:15377"/>
        <dbReference type="ChEBI" id="CHEBI:15378"/>
        <dbReference type="ChEBI" id="CHEBI:33019"/>
        <dbReference type="ChEBI" id="CHEBI:63212"/>
        <dbReference type="ChEBI" id="CHEBI:77897"/>
        <dbReference type="EC" id="3.6.1.56"/>
    </reaction>
    <physiologicalReaction direction="left-to-right" evidence="10">
        <dbReference type="Rhea" id="RHEA:31584"/>
    </physiologicalReaction>
</comment>
<evidence type="ECO:0000256" key="9">
    <source>
        <dbReference type="ARBA" id="ARBA00024448"/>
    </source>
</evidence>
<evidence type="ECO:0000256" key="7">
    <source>
        <dbReference type="ARBA" id="ARBA00022842"/>
    </source>
</evidence>
<evidence type="ECO:0000256" key="15">
    <source>
        <dbReference type="ARBA" id="ARBA00029673"/>
    </source>
</evidence>
<evidence type="ECO:0000256" key="11">
    <source>
        <dbReference type="ARBA" id="ARBA00024486"/>
    </source>
</evidence>
<comment type="function">
    <text evidence="23">Oxidized purine nucleoside triphosphate hydrolase which is a prominent sanitizer of the oxidized nucleotide pool. Catalyzes the hydrolysis of 2-oxo-dATP (2-hydroxy-dATP) into 2-oxo-dAMP. Also has a significant hydrolase activity toward 2-oxo-ATP, 8-oxo-dGTP and 8-oxo-dATP. Through the hydrolysis of oxidized purine nucleoside triphosphates, prevents their incorporation into DNA and the subsequent transversions A:T to C:G and G:C to T:A. Also catalyzes the hydrolysis of methylated purine nucleoside triphosphate preventing their integration into DNA. Through this antimutagenic activity protects cells from oxidative stress.</text>
</comment>
<dbReference type="SUPFAM" id="SSF55811">
    <property type="entry name" value="Nudix"/>
    <property type="match status" value="1"/>
</dbReference>
<keyword evidence="26" id="KW-1185">Reference proteome</keyword>
<evidence type="ECO:0000256" key="12">
    <source>
        <dbReference type="ARBA" id="ARBA00024596"/>
    </source>
</evidence>
<accession>A0A4S4LS72</accession>
<sequence>MGIASLPPGLEGNFIEVSSGGGSSWLAFNTKRLYTNAFIIQDDKILLGYKKRGFGVHKYNGFGGKVEQGETAVQAAARELQEEAGITAPLEHYGTFLFVTEGGPDWAFQIEIFRAEEYSGTLIETDEMRFQWFATPNVGVGIPETTVVSAAAQAVVELLPIPFDSMWESDRYWIPLLLSKRHFIGRTDFKSVGETFTLEKWWFGEIGAREW</sequence>
<dbReference type="AlphaFoldDB" id="A0A4S4LS72"/>
<evidence type="ECO:0000256" key="5">
    <source>
        <dbReference type="ARBA" id="ARBA00022723"/>
    </source>
</evidence>
<dbReference type="InterPro" id="IPR000086">
    <property type="entry name" value="NUDIX_hydrolase_dom"/>
</dbReference>
<dbReference type="PRINTS" id="PR01403">
    <property type="entry name" value="8OXTPHPHTASE"/>
</dbReference>
<dbReference type="GO" id="GO:0008828">
    <property type="term" value="F:dATP diphosphatase activity"/>
    <property type="evidence" value="ECO:0007669"/>
    <property type="project" value="UniProtKB-EC"/>
</dbReference>
<dbReference type="Proteomes" id="UP000310158">
    <property type="component" value="Unassembled WGS sequence"/>
</dbReference>
<dbReference type="InterPro" id="IPR020084">
    <property type="entry name" value="NUDIX_hydrolase_CS"/>
</dbReference>
<protein>
    <recommendedName>
        <fullName evidence="14">Oxidized purine nucleoside triphosphate hydrolase</fullName>
        <ecNumber evidence="13">3.6.1.56</ecNumber>
    </recommendedName>
    <alternativeName>
        <fullName evidence="18">2-hydroxy-dATP diphosphatase</fullName>
    </alternativeName>
    <alternativeName>
        <fullName evidence="17">7,8-dihydro-8-oxoguanine triphosphatase</fullName>
    </alternativeName>
    <alternativeName>
        <fullName evidence="16">8-oxo-dGTPase</fullName>
    </alternativeName>
    <alternativeName>
        <fullName evidence="19">Methylated purine nucleoside triphosphate hydrolase</fullName>
    </alternativeName>
    <alternativeName>
        <fullName evidence="15">Nucleoside diphosphate-linked moiety X motif 1</fullName>
    </alternativeName>
</protein>